<feature type="compositionally biased region" description="Basic and acidic residues" evidence="1">
    <location>
        <begin position="8"/>
        <end position="21"/>
    </location>
</feature>
<evidence type="ECO:0000313" key="3">
    <source>
        <dbReference type="EMBL" id="GFP23745.1"/>
    </source>
</evidence>
<feature type="region of interest" description="Disordered" evidence="1">
    <location>
        <begin position="1"/>
        <end position="72"/>
    </location>
</feature>
<protein>
    <submittedName>
        <fullName evidence="3">Uncharacterized protein</fullName>
    </submittedName>
</protein>
<gene>
    <name evidence="2" type="ORF">HKBW3S03_01473</name>
    <name evidence="3" type="ORF">HKBW3S09_01210</name>
</gene>
<evidence type="ECO:0000256" key="1">
    <source>
        <dbReference type="SAM" id="MobiDB-lite"/>
    </source>
</evidence>
<name>A0A6V8NTX7_9ACTN</name>
<feature type="compositionally biased region" description="Basic and acidic residues" evidence="1">
    <location>
        <begin position="42"/>
        <end position="53"/>
    </location>
</feature>
<evidence type="ECO:0000313" key="2">
    <source>
        <dbReference type="EMBL" id="GFP19969.1"/>
    </source>
</evidence>
<organism evidence="3 5">
    <name type="scientific">Candidatus Hakubella thermalkaliphila</name>
    <dbReference type="NCBI Taxonomy" id="2754717"/>
    <lineage>
        <taxon>Bacteria</taxon>
        <taxon>Bacillati</taxon>
        <taxon>Actinomycetota</taxon>
        <taxon>Actinomycetota incertae sedis</taxon>
        <taxon>Candidatus Hakubellales</taxon>
        <taxon>Candidatus Hakubellaceae</taxon>
        <taxon>Candidatus Hakubella</taxon>
    </lineage>
</organism>
<sequence length="120" mass="13372">MRRSKSKKCLENAQSDKKIGKVDGQNIGTSHFKDGQPGSAESEEKSNKEEKNGKGTRIKSIQKTSGKNGREKKLRLVDSGYGQGRALQQRKILLQPVQVLTDRSVKRIFLDFSPESPDLS</sequence>
<reference evidence="4 5" key="1">
    <citation type="journal article" date="2020" name="Front. Microbiol.">
        <title>Single-cell genomics of novel Actinobacteria with the Wood-Ljungdahl pathway discovered in a serpentinizing system.</title>
        <authorList>
            <person name="Merino N."/>
            <person name="Kawai M."/>
            <person name="Boyd E.S."/>
            <person name="Colman D.R."/>
            <person name="McGlynn S.E."/>
            <person name="Nealson K.H."/>
            <person name="Kurokawa K."/>
            <person name="Hongoh Y."/>
        </authorList>
    </citation>
    <scope>NUCLEOTIDE SEQUENCE [LARGE SCALE GENOMIC DNA]</scope>
    <source>
        <strain evidence="2 4">S03</strain>
        <strain evidence="3 5">S09_30</strain>
    </source>
</reference>
<proteinExistence type="predicted"/>
<comment type="caution">
    <text evidence="3">The sequence shown here is derived from an EMBL/GenBank/DDBJ whole genome shotgun (WGS) entry which is preliminary data.</text>
</comment>
<dbReference type="EMBL" id="BLRU01000196">
    <property type="protein sequence ID" value="GFP19969.1"/>
    <property type="molecule type" value="Genomic_DNA"/>
</dbReference>
<accession>A0A6V8NTX7</accession>
<dbReference type="EMBL" id="BLRW01000184">
    <property type="protein sequence ID" value="GFP23745.1"/>
    <property type="molecule type" value="Genomic_DNA"/>
</dbReference>
<evidence type="ECO:0000313" key="4">
    <source>
        <dbReference type="Proteomes" id="UP000574717"/>
    </source>
</evidence>
<dbReference type="Proteomes" id="UP000585609">
    <property type="component" value="Unassembled WGS sequence"/>
</dbReference>
<evidence type="ECO:0000313" key="5">
    <source>
        <dbReference type="Proteomes" id="UP000585609"/>
    </source>
</evidence>
<dbReference type="Proteomes" id="UP000574717">
    <property type="component" value="Unassembled WGS sequence"/>
</dbReference>
<dbReference type="AlphaFoldDB" id="A0A6V8NTX7"/>